<accession>A0A2K9I5L0</accession>
<protein>
    <submittedName>
        <fullName evidence="1">Uncharacterized protein</fullName>
    </submittedName>
</protein>
<dbReference type="KEGG" id="lpg:BB562_16405"/>
<evidence type="ECO:0000313" key="1">
    <source>
        <dbReference type="EMBL" id="MDT7040162.1"/>
    </source>
</evidence>
<gene>
    <name evidence="1" type="ORF">RI555_14540</name>
</gene>
<dbReference type="AlphaFoldDB" id="A0A2K9I5L0"/>
<reference evidence="1" key="1">
    <citation type="submission" date="2023-08" db="EMBL/GenBank/DDBJ databases">
        <authorList>
            <person name="Page C.A."/>
            <person name="Perez-Diaz I.M."/>
        </authorList>
    </citation>
    <scope>NUCLEOTIDE SEQUENCE</scope>
    <source>
        <strain evidence="1">1.8.9</strain>
    </source>
</reference>
<dbReference type="Proteomes" id="UP001263852">
    <property type="component" value="Unassembled WGS sequence"/>
</dbReference>
<organism evidence="1 2">
    <name type="scientific">Lactiplantibacillus pentosus</name>
    <name type="common">Lactobacillus pentosus</name>
    <dbReference type="NCBI Taxonomy" id="1589"/>
    <lineage>
        <taxon>Bacteria</taxon>
        <taxon>Bacillati</taxon>
        <taxon>Bacillota</taxon>
        <taxon>Bacilli</taxon>
        <taxon>Lactobacillales</taxon>
        <taxon>Lactobacillaceae</taxon>
        <taxon>Lactiplantibacillus</taxon>
    </lineage>
</organism>
<evidence type="ECO:0000313" key="2">
    <source>
        <dbReference type="Proteomes" id="UP001263852"/>
    </source>
</evidence>
<name>A0A2K9I5L0_LACPE</name>
<dbReference type="EMBL" id="JAVLAO010000001">
    <property type="protein sequence ID" value="MDT7040162.1"/>
    <property type="molecule type" value="Genomic_DNA"/>
</dbReference>
<sequence>MFEVIESKINTFGRLIYLESSHEFVSEPSVNSDITILVGYIYIGFDSENSESTQVWGFHHNFNWKSSILIPPKAHQGKVVLDEDINPGDSKRITDANSWKTDYDISNGWLRFGGENNSLKSSYVEFFPGTIMGIDDDGNITELWLHPILK</sequence>
<proteinExistence type="predicted"/>
<dbReference type="RefSeq" id="WP_101874342.1">
    <property type="nucleotide sequence ID" value="NZ_BOUG01000003.1"/>
</dbReference>
<comment type="caution">
    <text evidence="1">The sequence shown here is derived from an EMBL/GenBank/DDBJ whole genome shotgun (WGS) entry which is preliminary data.</text>
</comment>